<sequence length="300" mass="32886">MSIDSKAKGYVFGLTAVLIWSGFVLASRQGGLSELNHFDVIALRYGTCALLLLPLWWFKYRFNVFQTKYIAIALVGGLAYALCTFQGFQLAPASHGALLLPGTMPLFIFILAVIVGQIRVEAIKLFGIVLISSGVALLFTQQLMMDGDNNSVLKGDVLFLLGALCWGVFSILIKHWNIPPWHAVISLALLTCLVYLPWYVMFSPKNIDVAGANSILLQMFYQGFLATIVQLYFYGRAVAVLGASGMGSLMALVPVIAGVSAIFVFDEPVTLYLIVGLCVVTIGAWLTQLEKIQWKRKFAS</sequence>
<evidence type="ECO:0000313" key="9">
    <source>
        <dbReference type="Proteomes" id="UP000004263"/>
    </source>
</evidence>
<dbReference type="EMBL" id="AAQH01000002">
    <property type="protein sequence ID" value="EAT13209.1"/>
    <property type="molecule type" value="Genomic_DNA"/>
</dbReference>
<evidence type="ECO:0000256" key="5">
    <source>
        <dbReference type="ARBA" id="ARBA00023136"/>
    </source>
</evidence>
<feature type="transmembrane region" description="Helical" evidence="6">
    <location>
        <begin position="212"/>
        <end position="233"/>
    </location>
</feature>
<dbReference type="InterPro" id="IPR050638">
    <property type="entry name" value="AA-Vitamin_Transporters"/>
</dbReference>
<dbReference type="PANTHER" id="PTHR32322:SF2">
    <property type="entry name" value="EAMA DOMAIN-CONTAINING PROTEIN"/>
    <property type="match status" value="1"/>
</dbReference>
<feature type="transmembrane region" description="Helical" evidence="6">
    <location>
        <begin position="240"/>
        <end position="263"/>
    </location>
</feature>
<gene>
    <name evidence="8" type="ORF">RED65_00575</name>
</gene>
<feature type="transmembrane region" description="Helical" evidence="6">
    <location>
        <begin position="70"/>
        <end position="91"/>
    </location>
</feature>
<dbReference type="STRING" id="207949.RED65_00575"/>
<evidence type="ECO:0000313" key="8">
    <source>
        <dbReference type="EMBL" id="EAT13209.1"/>
    </source>
</evidence>
<feature type="transmembrane region" description="Helical" evidence="6">
    <location>
        <begin position="157"/>
        <end position="173"/>
    </location>
</feature>
<feature type="domain" description="EamA" evidence="7">
    <location>
        <begin position="154"/>
        <end position="287"/>
    </location>
</feature>
<evidence type="ECO:0000259" key="7">
    <source>
        <dbReference type="Pfam" id="PF00892"/>
    </source>
</evidence>
<dbReference type="AlphaFoldDB" id="Q1N569"/>
<keyword evidence="3 6" id="KW-0812">Transmembrane</keyword>
<evidence type="ECO:0000256" key="2">
    <source>
        <dbReference type="ARBA" id="ARBA00007362"/>
    </source>
</evidence>
<evidence type="ECO:0000256" key="4">
    <source>
        <dbReference type="ARBA" id="ARBA00022989"/>
    </source>
</evidence>
<dbReference type="Pfam" id="PF00892">
    <property type="entry name" value="EamA"/>
    <property type="match status" value="2"/>
</dbReference>
<feature type="transmembrane region" description="Helical" evidence="6">
    <location>
        <begin position="269"/>
        <end position="287"/>
    </location>
</feature>
<proteinExistence type="inferred from homology"/>
<dbReference type="Proteomes" id="UP000004263">
    <property type="component" value="Unassembled WGS sequence"/>
</dbReference>
<comment type="subcellular location">
    <subcellularLocation>
        <location evidence="1">Membrane</location>
        <topology evidence="1">Multi-pass membrane protein</topology>
    </subcellularLocation>
</comment>
<dbReference type="GO" id="GO:0016020">
    <property type="term" value="C:membrane"/>
    <property type="evidence" value="ECO:0007669"/>
    <property type="project" value="UniProtKB-SubCell"/>
</dbReference>
<keyword evidence="4 6" id="KW-1133">Transmembrane helix</keyword>
<dbReference type="OrthoDB" id="4167046at2"/>
<comment type="similarity">
    <text evidence="2">Belongs to the EamA transporter family.</text>
</comment>
<dbReference type="SUPFAM" id="SSF103481">
    <property type="entry name" value="Multidrug resistance efflux transporter EmrE"/>
    <property type="match status" value="2"/>
</dbReference>
<dbReference type="PANTHER" id="PTHR32322">
    <property type="entry name" value="INNER MEMBRANE TRANSPORTER"/>
    <property type="match status" value="1"/>
</dbReference>
<feature type="transmembrane region" description="Helical" evidence="6">
    <location>
        <begin position="97"/>
        <end position="118"/>
    </location>
</feature>
<evidence type="ECO:0000256" key="1">
    <source>
        <dbReference type="ARBA" id="ARBA00004141"/>
    </source>
</evidence>
<reference evidence="8 9" key="1">
    <citation type="submission" date="2006-03" db="EMBL/GenBank/DDBJ databases">
        <authorList>
            <person name="Pinhassi J."/>
            <person name="Pedros-Alio C."/>
            <person name="Ferriera S."/>
            <person name="Johnson J."/>
            <person name="Kravitz S."/>
            <person name="Halpern A."/>
            <person name="Remington K."/>
            <person name="Beeson K."/>
            <person name="Tran B."/>
            <person name="Rogers Y.-H."/>
            <person name="Friedman R."/>
            <person name="Venter J.C."/>
        </authorList>
    </citation>
    <scope>NUCLEOTIDE SEQUENCE [LARGE SCALE GENOMIC DNA]</scope>
    <source>
        <strain evidence="8 9">RED65</strain>
    </source>
</reference>
<keyword evidence="5 6" id="KW-0472">Membrane</keyword>
<feature type="transmembrane region" description="Helical" evidence="6">
    <location>
        <begin position="125"/>
        <end position="145"/>
    </location>
</feature>
<dbReference type="InterPro" id="IPR037185">
    <property type="entry name" value="EmrE-like"/>
</dbReference>
<organism evidence="8 9">
    <name type="scientific">Bermanella marisrubri</name>
    <dbReference type="NCBI Taxonomy" id="207949"/>
    <lineage>
        <taxon>Bacteria</taxon>
        <taxon>Pseudomonadati</taxon>
        <taxon>Pseudomonadota</taxon>
        <taxon>Gammaproteobacteria</taxon>
        <taxon>Oceanospirillales</taxon>
        <taxon>Oceanospirillaceae</taxon>
        <taxon>Bermanella</taxon>
    </lineage>
</organism>
<dbReference type="HOGENOM" id="CLU_033863_3_0_6"/>
<dbReference type="InterPro" id="IPR000620">
    <property type="entry name" value="EamA_dom"/>
</dbReference>
<feature type="domain" description="EamA" evidence="7">
    <location>
        <begin position="8"/>
        <end position="139"/>
    </location>
</feature>
<evidence type="ECO:0000256" key="6">
    <source>
        <dbReference type="SAM" id="Phobius"/>
    </source>
</evidence>
<name>Q1N569_9GAMM</name>
<dbReference type="RefSeq" id="WP_007017593.1">
    <property type="nucleotide sequence ID" value="NZ_CH724114.1"/>
</dbReference>
<accession>Q1N569</accession>
<protein>
    <submittedName>
        <fullName evidence="8">Probable transmembrane protein</fullName>
    </submittedName>
</protein>
<evidence type="ECO:0000256" key="3">
    <source>
        <dbReference type="ARBA" id="ARBA00022692"/>
    </source>
</evidence>
<keyword evidence="9" id="KW-1185">Reference proteome</keyword>
<feature type="transmembrane region" description="Helical" evidence="6">
    <location>
        <begin position="180"/>
        <end position="200"/>
    </location>
</feature>
<feature type="transmembrane region" description="Helical" evidence="6">
    <location>
        <begin position="42"/>
        <end position="58"/>
    </location>
</feature>
<comment type="caution">
    <text evidence="8">The sequence shown here is derived from an EMBL/GenBank/DDBJ whole genome shotgun (WGS) entry which is preliminary data.</text>
</comment>